<dbReference type="AlphaFoldDB" id="A0ABD1K870"/>
<evidence type="ECO:0000256" key="3">
    <source>
        <dbReference type="ARBA" id="ARBA00006958"/>
    </source>
</evidence>
<evidence type="ECO:0000313" key="9">
    <source>
        <dbReference type="EMBL" id="KAL2095350.1"/>
    </source>
</evidence>
<evidence type="ECO:0000256" key="7">
    <source>
        <dbReference type="ARBA" id="ARBA00023242"/>
    </source>
</evidence>
<reference evidence="9 10" key="1">
    <citation type="submission" date="2024-09" db="EMBL/GenBank/DDBJ databases">
        <title>A chromosome-level genome assembly of Gray's grenadier anchovy, Coilia grayii.</title>
        <authorList>
            <person name="Fu Z."/>
        </authorList>
    </citation>
    <scope>NUCLEOTIDE SEQUENCE [LARGE SCALE GENOMIC DNA]</scope>
    <source>
        <strain evidence="9">G4</strain>
        <tissue evidence="9">Muscle</tissue>
    </source>
</reference>
<keyword evidence="4" id="KW-0540">Nuclease</keyword>
<dbReference type="EMBL" id="JBHFQA010000008">
    <property type="protein sequence ID" value="KAL2095350.1"/>
    <property type="molecule type" value="Genomic_DNA"/>
</dbReference>
<protein>
    <recommendedName>
        <fullName evidence="8">DDE Tnp4 domain-containing protein</fullName>
    </recommendedName>
</protein>
<evidence type="ECO:0000313" key="10">
    <source>
        <dbReference type="Proteomes" id="UP001591681"/>
    </source>
</evidence>
<evidence type="ECO:0000256" key="1">
    <source>
        <dbReference type="ARBA" id="ARBA00001968"/>
    </source>
</evidence>
<dbReference type="InterPro" id="IPR027806">
    <property type="entry name" value="HARBI1_dom"/>
</dbReference>
<keyword evidence="7" id="KW-0539">Nucleus</keyword>
<accession>A0ABD1K870</accession>
<evidence type="ECO:0000256" key="5">
    <source>
        <dbReference type="ARBA" id="ARBA00022723"/>
    </source>
</evidence>
<comment type="similarity">
    <text evidence="3">Belongs to the HARBI1 family.</text>
</comment>
<comment type="subcellular location">
    <subcellularLocation>
        <location evidence="2">Nucleus</location>
    </subcellularLocation>
</comment>
<dbReference type="GO" id="GO:0046872">
    <property type="term" value="F:metal ion binding"/>
    <property type="evidence" value="ECO:0007669"/>
    <property type="project" value="UniProtKB-KW"/>
</dbReference>
<keyword evidence="6" id="KW-0378">Hydrolase</keyword>
<dbReference type="Proteomes" id="UP001591681">
    <property type="component" value="Unassembled WGS sequence"/>
</dbReference>
<name>A0ABD1K870_9TELE</name>
<proteinExistence type="inferred from homology"/>
<evidence type="ECO:0000259" key="8">
    <source>
        <dbReference type="Pfam" id="PF13359"/>
    </source>
</evidence>
<sequence length="296" mass="32433">MSLQAFRHDARAFRHTAVATALAEHPQSLVPEGMHIIGDSAYPLLPQLMKPYRDNGHLTAQQRRFNQRLHSVRVVIEHAFGLLKGKFRRLNYLYMARVEDISRAVMACCILHNICIEPADQLNAEDAAVFDAVKHVEPHDNPQVAAYRDDLVIISSCPATSCRKLVEMLIQAHHGFQRSRAPFSMVLKGLQKPRGLAGWLFFIIPGSDSADTVLGSMLDLAGGGGWMAVVIGTARMVVVVDAGRLVMVVDVEAVVDAGGGAACNEVSRGPRIKELTWERTTDKVNTSSNGHDSAHL</sequence>
<comment type="caution">
    <text evidence="9">The sequence shown here is derived from an EMBL/GenBank/DDBJ whole genome shotgun (WGS) entry which is preliminary data.</text>
</comment>
<keyword evidence="10" id="KW-1185">Reference proteome</keyword>
<dbReference type="GO" id="GO:0005634">
    <property type="term" value="C:nucleus"/>
    <property type="evidence" value="ECO:0007669"/>
    <property type="project" value="UniProtKB-SubCell"/>
</dbReference>
<gene>
    <name evidence="9" type="ORF">ACEWY4_010069</name>
</gene>
<dbReference type="Pfam" id="PF13359">
    <property type="entry name" value="DDE_Tnp_4"/>
    <property type="match status" value="1"/>
</dbReference>
<evidence type="ECO:0000256" key="2">
    <source>
        <dbReference type="ARBA" id="ARBA00004123"/>
    </source>
</evidence>
<dbReference type="PANTHER" id="PTHR22930">
    <property type="match status" value="1"/>
</dbReference>
<feature type="domain" description="DDE Tnp4" evidence="8">
    <location>
        <begin position="8"/>
        <end position="113"/>
    </location>
</feature>
<evidence type="ECO:0000256" key="4">
    <source>
        <dbReference type="ARBA" id="ARBA00022722"/>
    </source>
</evidence>
<keyword evidence="5" id="KW-0479">Metal-binding</keyword>
<dbReference type="InterPro" id="IPR045249">
    <property type="entry name" value="HARBI1-like"/>
</dbReference>
<organism evidence="9 10">
    <name type="scientific">Coilia grayii</name>
    <name type="common">Gray's grenadier anchovy</name>
    <dbReference type="NCBI Taxonomy" id="363190"/>
    <lineage>
        <taxon>Eukaryota</taxon>
        <taxon>Metazoa</taxon>
        <taxon>Chordata</taxon>
        <taxon>Craniata</taxon>
        <taxon>Vertebrata</taxon>
        <taxon>Euteleostomi</taxon>
        <taxon>Actinopterygii</taxon>
        <taxon>Neopterygii</taxon>
        <taxon>Teleostei</taxon>
        <taxon>Clupei</taxon>
        <taxon>Clupeiformes</taxon>
        <taxon>Clupeoidei</taxon>
        <taxon>Engraulidae</taxon>
        <taxon>Coilinae</taxon>
        <taxon>Coilia</taxon>
    </lineage>
</organism>
<comment type="cofactor">
    <cofactor evidence="1">
        <name>a divalent metal cation</name>
        <dbReference type="ChEBI" id="CHEBI:60240"/>
    </cofactor>
</comment>
<dbReference type="PANTHER" id="PTHR22930:SF85">
    <property type="entry name" value="GH03217P-RELATED"/>
    <property type="match status" value="1"/>
</dbReference>
<evidence type="ECO:0000256" key="6">
    <source>
        <dbReference type="ARBA" id="ARBA00022801"/>
    </source>
</evidence>
<dbReference type="GO" id="GO:0004518">
    <property type="term" value="F:nuclease activity"/>
    <property type="evidence" value="ECO:0007669"/>
    <property type="project" value="UniProtKB-KW"/>
</dbReference>
<dbReference type="GO" id="GO:0016787">
    <property type="term" value="F:hydrolase activity"/>
    <property type="evidence" value="ECO:0007669"/>
    <property type="project" value="UniProtKB-KW"/>
</dbReference>